<feature type="domain" description="Ketosynthase family 3 (KS3)" evidence="13">
    <location>
        <begin position="2798"/>
        <end position="3209"/>
    </location>
</feature>
<dbReference type="PROSITE" id="PS52004">
    <property type="entry name" value="KS3_2"/>
    <property type="match status" value="5"/>
</dbReference>
<feature type="region of interest" description="Disordered" evidence="11">
    <location>
        <begin position="2646"/>
        <end position="2673"/>
    </location>
</feature>
<dbReference type="SUPFAM" id="SSF53335">
    <property type="entry name" value="S-adenosyl-L-methionine-dependent methyltransferases"/>
    <property type="match status" value="1"/>
</dbReference>
<dbReference type="Gene3D" id="3.40.50.720">
    <property type="entry name" value="NAD(P)-binding Rossmann-like Domain"/>
    <property type="match status" value="4"/>
</dbReference>
<keyword evidence="3" id="KW-0596">Phosphopantetheine</keyword>
<dbReference type="Pfam" id="PF00109">
    <property type="entry name" value="ketoacyl-synt"/>
    <property type="match status" value="5"/>
</dbReference>
<dbReference type="InterPro" id="IPR006162">
    <property type="entry name" value="Ppantetheine_attach_site"/>
</dbReference>
<dbReference type="Pfam" id="PF16197">
    <property type="entry name" value="KAsynt_C_assoc"/>
    <property type="match status" value="2"/>
</dbReference>
<dbReference type="Gene3D" id="3.10.129.110">
    <property type="entry name" value="Polyketide synthase dehydratase"/>
    <property type="match status" value="2"/>
</dbReference>
<dbReference type="PROSITE" id="PS00012">
    <property type="entry name" value="PHOSPHOPANTETHEINE"/>
    <property type="match status" value="2"/>
</dbReference>
<dbReference type="SUPFAM" id="SSF51735">
    <property type="entry name" value="NAD(P)-binding Rossmann-fold domains"/>
    <property type="match status" value="6"/>
</dbReference>
<evidence type="ECO:0000313" key="16">
    <source>
        <dbReference type="Proteomes" id="UP001500886"/>
    </source>
</evidence>
<dbReference type="RefSeq" id="WP_344433432.1">
    <property type="nucleotide sequence ID" value="NZ_BAAASL010000003.1"/>
</dbReference>
<feature type="domain" description="Carrier" evidence="12">
    <location>
        <begin position="3440"/>
        <end position="3517"/>
    </location>
</feature>
<feature type="compositionally biased region" description="Low complexity" evidence="11">
    <location>
        <begin position="2646"/>
        <end position="2657"/>
    </location>
</feature>
<dbReference type="InterPro" id="IPR013968">
    <property type="entry name" value="PKS_KR"/>
</dbReference>
<feature type="region of interest" description="Disordered" evidence="11">
    <location>
        <begin position="4120"/>
        <end position="4159"/>
    </location>
</feature>
<feature type="domain" description="Ketosynthase family 3 (KS3)" evidence="13">
    <location>
        <begin position="959"/>
        <end position="1378"/>
    </location>
</feature>
<evidence type="ECO:0000256" key="1">
    <source>
        <dbReference type="ARBA" id="ARBA00004496"/>
    </source>
</evidence>
<evidence type="ECO:0000256" key="7">
    <source>
        <dbReference type="ARBA" id="ARBA00022737"/>
    </source>
</evidence>
<dbReference type="Pfam" id="PF08242">
    <property type="entry name" value="Methyltransf_12"/>
    <property type="match status" value="1"/>
</dbReference>
<evidence type="ECO:0000259" key="14">
    <source>
        <dbReference type="PROSITE" id="PS52019"/>
    </source>
</evidence>
<dbReference type="Gene3D" id="3.40.50.150">
    <property type="entry name" value="Vaccinia Virus protein VP39"/>
    <property type="match status" value="1"/>
</dbReference>
<feature type="domain" description="Ketosynthase family 3 (KS3)" evidence="13">
    <location>
        <begin position="6026"/>
        <end position="6443"/>
    </location>
</feature>
<feature type="domain" description="Carrier" evidence="12">
    <location>
        <begin position="5884"/>
        <end position="5958"/>
    </location>
</feature>
<evidence type="ECO:0000259" key="13">
    <source>
        <dbReference type="PROSITE" id="PS52004"/>
    </source>
</evidence>
<dbReference type="Gene3D" id="3.40.47.10">
    <property type="match status" value="5"/>
</dbReference>
<feature type="domain" description="Carrier" evidence="12">
    <location>
        <begin position="4690"/>
        <end position="4764"/>
    </location>
</feature>
<evidence type="ECO:0000256" key="6">
    <source>
        <dbReference type="ARBA" id="ARBA00022679"/>
    </source>
</evidence>
<evidence type="ECO:0000256" key="5">
    <source>
        <dbReference type="ARBA" id="ARBA00022553"/>
    </source>
</evidence>
<dbReference type="InterPro" id="IPR009081">
    <property type="entry name" value="PP-bd_ACP"/>
</dbReference>
<dbReference type="SUPFAM" id="SSF53901">
    <property type="entry name" value="Thiolase-like"/>
    <property type="match status" value="5"/>
</dbReference>
<feature type="active site" description="Proton acceptor; for dehydratase activity" evidence="10">
    <location>
        <position position="168"/>
    </location>
</feature>
<dbReference type="InterPro" id="IPR014030">
    <property type="entry name" value="Ketoacyl_synth_N"/>
</dbReference>
<comment type="pathway">
    <text evidence="2">Antibiotic biosynthesis.</text>
</comment>
<keyword evidence="7" id="KW-0677">Repeat</keyword>
<dbReference type="Pfam" id="PF02801">
    <property type="entry name" value="Ketoacyl-synt_C"/>
    <property type="match status" value="5"/>
</dbReference>
<feature type="region of interest" description="N-terminal hotdog fold" evidence="10">
    <location>
        <begin position="133"/>
        <end position="257"/>
    </location>
</feature>
<comment type="caution">
    <text evidence="15">The sequence shown here is derived from an EMBL/GenBank/DDBJ whole genome shotgun (WGS) entry which is preliminary data.</text>
</comment>
<evidence type="ECO:0000256" key="11">
    <source>
        <dbReference type="SAM" id="MobiDB-lite"/>
    </source>
</evidence>
<dbReference type="PROSITE" id="PS50075">
    <property type="entry name" value="CARRIER"/>
    <property type="match status" value="5"/>
</dbReference>
<dbReference type="InterPro" id="IPR049551">
    <property type="entry name" value="PKS_DH_C"/>
</dbReference>
<dbReference type="Gene3D" id="1.10.1240.100">
    <property type="match status" value="3"/>
</dbReference>
<dbReference type="Pfam" id="PF14765">
    <property type="entry name" value="PS-DH"/>
    <property type="match status" value="2"/>
</dbReference>
<dbReference type="CDD" id="cd02440">
    <property type="entry name" value="AdoMet_MTases"/>
    <property type="match status" value="1"/>
</dbReference>
<name>A0ABP6G4V4_9ACTN</name>
<dbReference type="SMART" id="SM00826">
    <property type="entry name" value="PKS_DH"/>
    <property type="match status" value="2"/>
</dbReference>
<dbReference type="InterPro" id="IPR054514">
    <property type="entry name" value="RhiE-like_linker"/>
</dbReference>
<feature type="region of interest" description="N-terminal hotdog fold" evidence="10">
    <location>
        <begin position="1541"/>
        <end position="1657"/>
    </location>
</feature>
<dbReference type="SMART" id="SM00822">
    <property type="entry name" value="PKS_KR"/>
    <property type="match status" value="4"/>
</dbReference>
<gene>
    <name evidence="15" type="ORF">GCM10010315_09640</name>
</gene>
<dbReference type="InterPro" id="IPR049552">
    <property type="entry name" value="PKS_DH_N"/>
</dbReference>
<feature type="region of interest" description="Disordered" evidence="11">
    <location>
        <begin position="915"/>
        <end position="957"/>
    </location>
</feature>
<dbReference type="SMART" id="SM00825">
    <property type="entry name" value="PKS_KS"/>
    <property type="match status" value="5"/>
</dbReference>
<dbReference type="EMBL" id="BAAASL010000003">
    <property type="protein sequence ID" value="GAA2710208.1"/>
    <property type="molecule type" value="Genomic_DNA"/>
</dbReference>
<evidence type="ECO:0008006" key="17">
    <source>
        <dbReference type="Google" id="ProtNLM"/>
    </source>
</evidence>
<dbReference type="InterPro" id="IPR050091">
    <property type="entry name" value="PKS_NRPS_Biosynth_Enz"/>
</dbReference>
<feature type="domain" description="Carrier" evidence="12">
    <location>
        <begin position="2678"/>
        <end position="2751"/>
    </location>
</feature>
<dbReference type="PANTHER" id="PTHR43775:SF37">
    <property type="entry name" value="SI:DKEY-61P9.11"/>
    <property type="match status" value="1"/>
</dbReference>
<dbReference type="InterPro" id="IPR057326">
    <property type="entry name" value="KR_dom"/>
</dbReference>
<feature type="active site" description="Proton donor; for dehydratase activity" evidence="10">
    <location>
        <position position="332"/>
    </location>
</feature>
<dbReference type="InterPro" id="IPR032821">
    <property type="entry name" value="PKS_assoc"/>
</dbReference>
<dbReference type="Gene3D" id="3.30.70.3290">
    <property type="match status" value="2"/>
</dbReference>
<evidence type="ECO:0000256" key="2">
    <source>
        <dbReference type="ARBA" id="ARBA00004792"/>
    </source>
</evidence>
<dbReference type="InterPro" id="IPR020806">
    <property type="entry name" value="PKS_PP-bd"/>
</dbReference>
<proteinExistence type="predicted"/>
<dbReference type="InterPro" id="IPR042104">
    <property type="entry name" value="PKS_dehydratase_sf"/>
</dbReference>
<evidence type="ECO:0000256" key="3">
    <source>
        <dbReference type="ARBA" id="ARBA00022450"/>
    </source>
</evidence>
<feature type="active site" description="Proton acceptor; for dehydratase activity" evidence="10">
    <location>
        <position position="1572"/>
    </location>
</feature>
<feature type="domain" description="PKS/mFAS DH" evidence="14">
    <location>
        <begin position="133"/>
        <end position="410"/>
    </location>
</feature>
<dbReference type="PROSITE" id="PS00606">
    <property type="entry name" value="KS3_1"/>
    <property type="match status" value="3"/>
</dbReference>
<feature type="active site" description="Proton donor; for dehydratase activity" evidence="10">
    <location>
        <position position="1731"/>
    </location>
</feature>
<protein>
    <recommendedName>
        <fullName evidence="17">SDR family NAD(P)-dependent oxidoreductase</fullName>
    </recommendedName>
</protein>
<dbReference type="Pfam" id="PF00550">
    <property type="entry name" value="PP-binding"/>
    <property type="match status" value="5"/>
</dbReference>
<dbReference type="InterPro" id="IPR036291">
    <property type="entry name" value="NAD(P)-bd_dom_sf"/>
</dbReference>
<feature type="domain" description="Carrier" evidence="12">
    <location>
        <begin position="832"/>
        <end position="905"/>
    </location>
</feature>
<dbReference type="PROSITE" id="PS52019">
    <property type="entry name" value="PKS_MFAS_DH"/>
    <property type="match status" value="2"/>
</dbReference>
<feature type="region of interest" description="Disordered" evidence="11">
    <location>
        <begin position="5960"/>
        <end position="6022"/>
    </location>
</feature>
<keyword evidence="16" id="KW-1185">Reference proteome</keyword>
<dbReference type="Pfam" id="PF22336">
    <property type="entry name" value="RhiE-like_linker"/>
    <property type="match status" value="4"/>
</dbReference>
<evidence type="ECO:0000256" key="8">
    <source>
        <dbReference type="ARBA" id="ARBA00023268"/>
    </source>
</evidence>
<dbReference type="CDD" id="cd00833">
    <property type="entry name" value="PKS"/>
    <property type="match status" value="5"/>
</dbReference>
<feature type="compositionally biased region" description="Pro residues" evidence="11">
    <location>
        <begin position="924"/>
        <end position="950"/>
    </location>
</feature>
<feature type="compositionally biased region" description="Low complexity" evidence="11">
    <location>
        <begin position="4121"/>
        <end position="4159"/>
    </location>
</feature>
<comment type="subcellular location">
    <subcellularLocation>
        <location evidence="1">Cytoplasm</location>
    </subcellularLocation>
</comment>
<dbReference type="InterPro" id="IPR014031">
    <property type="entry name" value="Ketoacyl_synth_C"/>
</dbReference>
<reference evidence="16" key="1">
    <citation type="journal article" date="2019" name="Int. J. Syst. Evol. Microbiol.">
        <title>The Global Catalogue of Microorganisms (GCM) 10K type strain sequencing project: providing services to taxonomists for standard genome sequencing and annotation.</title>
        <authorList>
            <consortium name="The Broad Institute Genomics Platform"/>
            <consortium name="The Broad Institute Genome Sequencing Center for Infectious Disease"/>
            <person name="Wu L."/>
            <person name="Ma J."/>
        </authorList>
    </citation>
    <scope>NUCLEOTIDE SEQUENCE [LARGE SCALE GENOMIC DNA]</scope>
    <source>
        <strain evidence="16">JCM 4542</strain>
    </source>
</reference>
<dbReference type="Proteomes" id="UP001500886">
    <property type="component" value="Unassembled WGS sequence"/>
</dbReference>
<keyword evidence="5" id="KW-0597">Phosphoprotein</keyword>
<keyword evidence="4" id="KW-0963">Cytoplasm</keyword>
<feature type="compositionally biased region" description="Low complexity" evidence="11">
    <location>
        <begin position="5963"/>
        <end position="5994"/>
    </location>
</feature>
<dbReference type="Pfam" id="PF21089">
    <property type="entry name" value="PKS_DH_N"/>
    <property type="match status" value="2"/>
</dbReference>
<dbReference type="InterPro" id="IPR029063">
    <property type="entry name" value="SAM-dependent_MTases_sf"/>
</dbReference>
<keyword evidence="6" id="KW-0808">Transferase</keyword>
<accession>A0ABP6G4V4</accession>
<feature type="region of interest" description="C-terminal hotdog fold" evidence="10">
    <location>
        <begin position="271"/>
        <end position="410"/>
    </location>
</feature>
<dbReference type="CDD" id="cd08953">
    <property type="entry name" value="KR_2_SDR_x"/>
    <property type="match status" value="3"/>
</dbReference>
<evidence type="ECO:0000256" key="10">
    <source>
        <dbReference type="PROSITE-ProRule" id="PRU01363"/>
    </source>
</evidence>
<feature type="domain" description="Ketosynthase family 3 (KS3)" evidence="13">
    <location>
        <begin position="3537"/>
        <end position="3970"/>
    </location>
</feature>
<dbReference type="SUPFAM" id="SSF47336">
    <property type="entry name" value="ACP-like"/>
    <property type="match status" value="5"/>
</dbReference>
<evidence type="ECO:0000313" key="15">
    <source>
        <dbReference type="EMBL" id="GAA2710208.1"/>
    </source>
</evidence>
<keyword evidence="9" id="KW-0012">Acyltransferase</keyword>
<dbReference type="PANTHER" id="PTHR43775">
    <property type="entry name" value="FATTY ACID SYNTHASE"/>
    <property type="match status" value="1"/>
</dbReference>
<evidence type="ECO:0000256" key="4">
    <source>
        <dbReference type="ARBA" id="ARBA00022490"/>
    </source>
</evidence>
<keyword evidence="8" id="KW-0511">Multifunctional enzyme</keyword>
<dbReference type="InterPro" id="IPR013217">
    <property type="entry name" value="Methyltransf_12"/>
</dbReference>
<feature type="domain" description="Ketosynthase family 3 (KS3)" evidence="13">
    <location>
        <begin position="4797"/>
        <end position="5221"/>
    </location>
</feature>
<evidence type="ECO:0000256" key="9">
    <source>
        <dbReference type="ARBA" id="ARBA00023315"/>
    </source>
</evidence>
<dbReference type="SMART" id="SM01294">
    <property type="entry name" value="PKS_PP_betabranch"/>
    <property type="match status" value="3"/>
</dbReference>
<dbReference type="InterPro" id="IPR016039">
    <property type="entry name" value="Thiolase-like"/>
</dbReference>
<feature type="domain" description="PKS/mFAS DH" evidence="14">
    <location>
        <begin position="1541"/>
        <end position="1808"/>
    </location>
</feature>
<organism evidence="15 16">
    <name type="scientific">Streptomyces luteosporeus</name>
    <dbReference type="NCBI Taxonomy" id="173856"/>
    <lineage>
        <taxon>Bacteria</taxon>
        <taxon>Bacillati</taxon>
        <taxon>Actinomycetota</taxon>
        <taxon>Actinomycetes</taxon>
        <taxon>Kitasatosporales</taxon>
        <taxon>Streptomycetaceae</taxon>
        <taxon>Streptomyces</taxon>
    </lineage>
</organism>
<dbReference type="InterPro" id="IPR036736">
    <property type="entry name" value="ACP-like_sf"/>
</dbReference>
<dbReference type="Pfam" id="PF08659">
    <property type="entry name" value="KR"/>
    <property type="match status" value="4"/>
</dbReference>
<dbReference type="Gene3D" id="1.10.1200.10">
    <property type="entry name" value="ACP-like"/>
    <property type="match status" value="5"/>
</dbReference>
<evidence type="ECO:0000259" key="12">
    <source>
        <dbReference type="PROSITE" id="PS50075"/>
    </source>
</evidence>
<sequence length="6505" mass="680471">MSGNTKKTTASVVVLSADGPEQLERYRAELVAWLEAHPAASVEAVAHTLRAGREELRERLAVVATSRAELARRLRDGDGVVRGTAPADAPGDAPADAVRTDDPAEAARLWAAGQAVAWPEPAGGRPARLSLPHPPRPTRRYWINPPASLADTPAERLLTGEEFYLRDHALGPVRILPAVAALEFAVAAAAAQGHGRATGIVNVLWARPVLVRDEPVRVRLHLKPAADGVAYEVRRADGTADGALCSTGTLRFDAPAEAPRLDLDAVRSRLPRTATAEECYAVFTALGGGYGPSLQGLRSVRSAPGEALAHVAVPQAADVPFSDFALHPSLLDAMLQACLWTDEDPSAPRARQLPFSLDAVEIFGPLPEQGHVHALATPAGHDVTLTDDQGRVCVRLRSVVTRAVDGAAALDGTVAAHLLVQRWQDAPAPSAQPRPAREVRLTEQAGEDALFPCDDELLVVRAVRAGDGDPLPGLLRLFRAWAAQPARRPVRVLYAFRPTGGAEDARVHALDGFARALANEHPDFRVAVVDTGAAGLEAALATEARSAHEFRVRYPAAGRRQVLRWESAEAAPAPLAPRGTVLVTGGAGAIGRHLVAHLGGSARYVLTGRSPQADLADLRAAGLDVHYLQADLAAPGAAADLVARVHAAHGPLHGVLHLAGVTRDALLIRKSDEECAAVLGPKVRGTLELDAATAGDPLDFFIAFSSMSGAAGSPGQTDYAYANRFLDAFTAWRRVSDRPGRSLSVLWSLWADGGIRVDADDATAARMARQVGLVAMPTQAALDAFDRALGHDGDHVMVAHGNLARLREVLNAPAPEPAAAPAPAGGRRPAAALAEGFLREVLAEVFELPAEDIEPGTAFEQYGIDSLLIMDLTRRLEEDFGSLPKTLFFEYQNLRDLAGWFTEQHGARLTELAAPAAGKAPATDPAPAPATDPAPAPEPVRAPTPVPVTPAPATAPSGPMPIAIVGVAARFAESDTLEEFWANLRAGRDLVTEIPADRWDWRDYDQATPADRDARYSRWGSFLRGIDTFDPLFFGISPREAEIIDPQERLFLQSAWHAVENAGRTRADLRTRRVGVYVGAMYGLYQLHEAEDGRIGASSHASIANRVSYTLGLTGPSLGVDTMCSSSLTAIHLAVRDLRAGDADMALAGGVNLHVHPYKYRFLGQGGFTSSDGRCRSFGADGDGYVPGEGVGAVLLRPLADAVRDGDHIHGVILGTSVNHGGRTNGFTVPNPVAQGDLVSRALAEAGADPASLGYLEAHGTGTALGDPVEIRGLARALGTAGMAPRSLPIGSVKSNVGHLESASGMAGLCKVLLQMQHGELVPSLHADPLNPNIDFDSTPLRVQRELAPWPRPAGAPRRAGISSFGAGGANAHLVVEEHVEKHAGPAPHQEHTGPWLFPLSVRAPERLPVLAGLLADALEREPHRLADVAFTLQHGREEWADRMVVLASTTTELVARLRGLDTDGVWTGSVRGRAAARAAAPASDAPEDLAAAWAAGAAVDWPHHEGRRVPLPGYPFEELRCWLTDTIWSPPARTAAAPAHPLLGTLDPAESLDGLTHRAAFGPEHPYIDGHRVGELRLLPAAAVLEMARAAAEAAGAGEHLRLSGVRWLRPFVVDGTERSARTRLRRGEAGLAFDLRDDEDRVLAEGRIAALDAPAPETVPVDALQARLTHRHEGARLYADLAAAGLVYGPALQAVEWIAAGDGEALVRLRIPAEAAPFAGCALHPSVVDGALHAFAVLRDRTAGPAMVPYALAAAEVLAPVTGLGYAHVRSVGPDRYDLTLTDDTGRVCARLRDLSLRPAPGSAAAASAPAVTAGAVSADELMFTPRWSPTAERDPAPAGGTTWLVRGPEHARLAAVLTRRLGGTIVELDPDRITGGTDLPGRPDHVVLLGPAATGRTDDTDALEAAQERGVLTLFRLAKALQKLGSAVRLTVVTEDAITTGGESPANPYAASLHGLALSLAQEHPRWRVAVVDRWSAEAPTADVLDVPAGGPYALRGGVLHHRRLVPVPATPPAERIREEGTYLILGGAGGIGLELTAWLVRTYRAKVVLLGRSELDEARRERLRTLDPGGTRVSYRRADATDPAALRDAVAWTRATHGALHGVFHATIVLRDQTVATMTQETFRSVLEAKTRTSVALHAALAGATDVDFVLFFSSAVALGGSAGQGNYAAGSTFEDAFAHHLDGALPARVAVINWGYWGTVGIVADERHRNRLAAAGIHSITPEEGMTAVHAVLGRGDRQVVVVKADDSALAAVGVERHRKDGTMHDTAPPDDTALVPSLAALPPVARLLTEADDARLTEVMCDWLWTLFRAEGVFLDPAETWTTETLTAHLRVVPAQGRLFAEILRQLTGSGHLRERDGHLSPTGRAAAADPEGELVALCEQKPALNRFDRLLRPCLHHLFGVLRGTVRATDVMFPGGSTTLVEGAYRGSPVVDRANELVVGAVLDHVSAHDGPLTVVEIGAGTGGTTASVLPALAASGADVDYVYTDISRAFLQHGRQRFAAEHPYVRFQQLDVSGDPAAQGFPPGSADLVIAANVLHATPDLLATLGAVARLLKPGGRLVLNEASSNVLTATLTFGLLDGWWLHRDAELRLPGSPLLSAPGWRKALALAGFARSRALPADEGLTQHVVVAHTAVGGQTPAAADAPERAVPAPAPQAAPAPSAGGDTDALAEAAHAYVKDAFAEILQVPHERLWLDETYENFGVDSLTVPQIVDVLSRRMGELPATLLFEYPTIREIADYLLERHADQVRALLPEALAPAAPTAPTAPVTPTAVPAVRAAAEPAPAPLAGPDRRIAVIGVAGRYPLADDTDAFWANLRAGRDCVREVPADRWDHRTQAPADGRQLSRWGGFLDGIDEFDPRFFQMSLREAELTDPQERLFLQTSWHALEDAGYTRARLRGSRVGVYVGVMYGHYQLFEDERGLAGGMGYASIANRVSYVLDLHGPSLAIDTMCSSSLTAIHLACEALASGQAEYALAGGVNLAPHPRKYRQLAAGGFTGASGRCRSFADDGDGMVPGEGVGAVLLKPLAAAERDGDRILGVILGSAVNHGGKTGGYAVPSPSAQGEVIAQALQRAGVEPASVSYVEAHGTGTALGDPAEVAGLDRAFGNLPAGSVALGSVKSNVGHLESAAGIAALTKVLLQMRARELAPSLHADTLNPAVDWAASPFRVQRELAPWTAGGPLRAGISAFGAGGSNAHLVVEEYREDARTAPLTGPAVFPFSARDAQGLRRVAEAMLARLRATAPGAGAQDVAEIAATVGVPLTAVDEPLDELGLDPATMVRLIGLGDAVRPGAVHGGTTLRELAAARTGSTTGTIDLARLAHTLQTGREPMAHRFAVVARSAAELADALDAFLAGRPGGYSGVVTAEPAAATVPSPADPEGVARRWAAGEVFDWAAAHEHPVRPLSLPGYPFARTRCWIDAVTPAAAAVQGERQDGRVLETVLHLLGTVSGYPVADLDAAGSFHEHGLDSLGLIRLADEVSGTFGVSVGPDQLLATPTPAALTAWLEAEHPDAAGIPAAAAPAPAGNSADDPVVIVGMAGTLPGARDLEEFWTALQKGGDLFTEVPADRWDTAAHYGDPAHHPDRTRVTRGGFMPDIDRFDPLFFGISPREARWMDPRQRLLLRTVWAALEDAGIAPARLAGTDTGLFVGVGSSEYAELVQRSGTATDAYSSTGLTPSMLANRVSYHLDLRGPSEPVDTACSSSLVALHRAAEALRLGHCDTVIAGGVSLMLSPLTFASLERAGMLSPDGVGRAFDKDAAGYVRGEGVGAVVLKRLSRALADGNPVLAVLRGTAVGHGGRSNSLTAPNPRAQAEVIVRAHREAGIDPATVGYIETHGTGTVIGDPAETNGLRQAFTELYRDWGHPAPAAPHCALGALKNTIGHLEPAAGIAAVLRVLLSLRHGRITGDPHGPELNPHLGLDGTPFEIAATGRDWAPPAPGVPRRAGVSSFGYGGVNAHVVLEEYAADEPLPSADRAVVVLSARDPQRLRASAQALLDARDSWSHDLAGTARTLQTGRTEHAERLAFVAASGDDAVAALRRFLAGDPTGLHTGHVDRHADRTPFDGHDDEATAAAWVRGATVDWPARWTTLPKLRSLPTYPFASERHWFTDGTQTPAAVRGAGPRPAAAAAPPAAGSTTAAVPTGDARTAAGASAPAGAVPAAATAPAARADGPAGTVPVPGAVAVAGVAPAGGVVPAAQAAAPAAGASAAPAAGASAASGGVGAAVSLFGAEWVAEAVPGARAAAGRVLVFGDLAVPGAVHVRAGDAYADDGATVTIRPGASEDYARLLATPAERIVHQWPLLHPDRQDLGIESVFLLVQAMTAAPSRAAARIQVLVPEGAMAEAWGGFDASLRAALPGTAFGVVRVAGRAEPAALLAEVSAERLSAAAVRLTATGRSVRVLAEVPAHPVTASPLRAGGVHLVTGGAGGLGLLLARTLLARGARVALTGRSSAADRARELAELRALGDVAYFRASVDDPAAMARVVADVKDRWGALHGVFHLAATASRTPLPGKDVAEFRTHLRARLEGTRVLDEVTRDEPLELFVLYSSLAGQLGDYGLVDYAVGARFLDGFAEERETLRRAGRRSGHTVSVDWPMWRAGGMHVDADDEHRYLADTGFRYLEADEGERLLDLVLRLGRPQIAVLPGEPERMREHVEAMRVRENVPAVPAVRAAAPAPAPAPGELAGELRTMVAELLGLAPQALDPEAGFGEYGLDSFGLQSLSVSLEERYGVSVPTTTLFGANTIDKLARHLLAEHPALAERAPAPAPAPVPEPVPVQEPVPVREPVADDAVAIVGMAGRFPGSPDLEAFWGNLAEGRDLITETPADRWDWQEVSRRFGGTARWGGFLDDVDRFDARFFKLSPAEAEVMDPQHRLFLEHTWAALEDAGCRPDRLAGRRVCVFAGVQFNDYETMVLQGEEVNAHAGTGLARTMLANRISYLLDLRGPSESIDTACSSSLVALHRAVRALRSGESELAIAGGVSLVLSPQTVVAGNQLGVLAPDGRCKALDARADGYVKGEGVGVVVLKPLARALADGDRVHAVIRGSAVNHGGHASSLTAPNPLAQADLLVDAYRDARVPVETLSYVELHGTGTALGDPVEIDGLIRAHRTLAGGPATACGIGTVKSNIGHLEPAAGIAGVIKVVLAMRHRTLPPTLHLQRLNPLIDLTGTPFLPVQEATEWAPADAAGTPLPLRAGVSSFGFGGVNAHVVLEEAPTAPAAPTTATPAAAQEAFLLSARDEDALRRYAAAVVEFLDGETVPPLASLAYTSQAGRVPMAARLAVVATTTGELRAQLAGFLDGGRARGEGSGADLAWLSEPEGASYLERLVREGRLDRVARLWEDGAEIDWSALRSGDRPAPVSMPTYPFARERHWLTAESDSSLLLVKHWEPAPLPHGELPGRVLVLVGAETEPLAAEVFGTGATVVRADALDDADEAARARIVASAAGMDAVVDLVDVSATPDAALRTDWGRIALLRDLVSAHRTRGLAYLHLTRGLTTFRTEHPTLRGATFAGLVRMLTAEYRGVFARTLDLDTLDPAAVRSALAAELAATDPVTEACMREGVRHRPALRPADPAEVSAASASSADWAADLAGRTVVITGGSGALGRLVAARLVERGADRLLLLGRTPLPARDAWPALLADPGTDPALAARLRDLTALERPGVRVEFAAAPTPDALAGALDGARRALGPIAGIVHCAGLGVMRDPAFIGKRIEDVRRVLEPKTAGLQALLEACADDPLRFVVLYSSIAGQVPALAVGMSDYALANSVLDRVAEHRAATGGPVVVKSLQWPSWRSAGMPEVDTPAYRDLGLRTLAPEAGLALLDRAMATPEPVVLPCAVDRARFDAAALLAVPAPARTAAPAAAPRTVATPVTATANGSVHRLTQVIAATLRMDAARIGPDDDFADLGVDSIMVAQILAALERELGVVAEPSAVIENPTVTLLAKALADRMPPEAEPLAGPADPAAAAAGASPVSAATGAEGTPGTASHAGAPTPVADGAPAAGTEGTRPGAASAHAGGGAIAVVGIAAHFPGAPDHHAFWRNLVSGTDSVTEVPASRWDADRLWPQATVSKWGGFLDGIEDFDPEYFRLDPAAASHIDPLVRQVLETGAECLADAGLTPGEVAGRRVGVFAGARSANFGAHHGTAGPHAISGVAQNFIAAQLSHFLDLRGPAVVVDTACSSALVAVHMAARSLRAGESDLAFAAGVDILLDEVPFVGMSGAGALSPTGRCRTFDERADGIVLGEGAGMLLLKRLPDALRDGDRIYAVIEGSAVNNDGRTMGITTPNPRAQREVIEAAWADAAVSPEQIGYVEAHGTGTMIGDPMELKALTEAFRGGTDAIGFCGVGSVKTNIGHTLSAAGMAGLIKVVLAVHHAQLPPTLHCETLNRRFRFEESPLFPVRELRDFAGAGASGGERRAAVSSFGFGGTNAHMVVCQAPGGHVPSRTALEAPRYRRRRFWFDAPAAPAPAPAPVAVAEAPAPFFEIDFSSTSSTPEGKK</sequence>
<dbReference type="InterPro" id="IPR018201">
    <property type="entry name" value="Ketoacyl_synth_AS"/>
</dbReference>
<dbReference type="InterPro" id="IPR020807">
    <property type="entry name" value="PKS_DH"/>
</dbReference>
<dbReference type="SMART" id="SM00823">
    <property type="entry name" value="PKS_PP"/>
    <property type="match status" value="5"/>
</dbReference>
<dbReference type="InterPro" id="IPR020841">
    <property type="entry name" value="PKS_Beta-ketoAc_synthase_dom"/>
</dbReference>
<feature type="region of interest" description="C-terminal hotdog fold" evidence="10">
    <location>
        <begin position="1671"/>
        <end position="1808"/>
    </location>
</feature>
<dbReference type="InterPro" id="IPR049900">
    <property type="entry name" value="PKS_mFAS_DH"/>
</dbReference>